<dbReference type="PRINTS" id="PR00723">
    <property type="entry name" value="SUBTILISIN"/>
</dbReference>
<feature type="region of interest" description="Disordered" evidence="8">
    <location>
        <begin position="548"/>
        <end position="585"/>
    </location>
</feature>
<comment type="caution">
    <text evidence="10">The sequence shown here is derived from an EMBL/GenBank/DDBJ whole genome shotgun (WGS) entry which is preliminary data.</text>
</comment>
<feature type="active site" description="Charge relay system" evidence="5 6">
    <location>
        <position position="216"/>
    </location>
</feature>
<proteinExistence type="inferred from homology"/>
<feature type="domain" description="Peptidase S8/S53" evidence="9">
    <location>
        <begin position="500"/>
        <end position="628"/>
    </location>
</feature>
<evidence type="ECO:0000256" key="3">
    <source>
        <dbReference type="ARBA" id="ARBA00022801"/>
    </source>
</evidence>
<dbReference type="PROSITE" id="PS00138">
    <property type="entry name" value="SUBTILASE_SER"/>
    <property type="match status" value="1"/>
</dbReference>
<dbReference type="SUPFAM" id="SSF52743">
    <property type="entry name" value="Subtilisin-like"/>
    <property type="match status" value="1"/>
</dbReference>
<dbReference type="InterPro" id="IPR023827">
    <property type="entry name" value="Peptidase_S8_Asp-AS"/>
</dbReference>
<dbReference type="GO" id="GO:0006508">
    <property type="term" value="P:proteolysis"/>
    <property type="evidence" value="ECO:0007669"/>
    <property type="project" value="UniProtKB-KW"/>
</dbReference>
<dbReference type="InterPro" id="IPR015500">
    <property type="entry name" value="Peptidase_S8_subtilisin-rel"/>
</dbReference>
<evidence type="ECO:0000256" key="8">
    <source>
        <dbReference type="SAM" id="MobiDB-lite"/>
    </source>
</evidence>
<dbReference type="AlphaFoldDB" id="A0A4R6JYF4"/>
<comment type="similarity">
    <text evidence="1 6 7">Belongs to the peptidase S8 family.</text>
</comment>
<evidence type="ECO:0000259" key="9">
    <source>
        <dbReference type="Pfam" id="PF00082"/>
    </source>
</evidence>
<dbReference type="PROSITE" id="PS00137">
    <property type="entry name" value="SUBTILASE_HIS"/>
    <property type="match status" value="1"/>
</dbReference>
<feature type="active site" description="Charge relay system" evidence="5 6">
    <location>
        <position position="137"/>
    </location>
</feature>
<reference evidence="10 11" key="1">
    <citation type="submission" date="2019-03" db="EMBL/GenBank/DDBJ databases">
        <title>Sequencing the genomes of 1000 actinobacteria strains.</title>
        <authorList>
            <person name="Klenk H.-P."/>
        </authorList>
    </citation>
    <scope>NUCLEOTIDE SEQUENCE [LARGE SCALE GENOMIC DNA]</scope>
    <source>
        <strain evidence="10 11">DSM 43805</strain>
    </source>
</reference>
<name>A0A4R6JYF4_9ACTN</name>
<keyword evidence="3 6" id="KW-0378">Hydrolase</keyword>
<dbReference type="InterPro" id="IPR023828">
    <property type="entry name" value="Peptidase_S8_Ser-AS"/>
</dbReference>
<dbReference type="Gene3D" id="3.40.50.200">
    <property type="entry name" value="Peptidase S8/S53 domain"/>
    <property type="match status" value="1"/>
</dbReference>
<dbReference type="GO" id="GO:0004252">
    <property type="term" value="F:serine-type endopeptidase activity"/>
    <property type="evidence" value="ECO:0007669"/>
    <property type="project" value="UniProtKB-UniRule"/>
</dbReference>
<dbReference type="InterPro" id="IPR000209">
    <property type="entry name" value="Peptidase_S8/S53_dom"/>
</dbReference>
<dbReference type="Pfam" id="PF00082">
    <property type="entry name" value="Peptidase_S8"/>
    <property type="match status" value="2"/>
</dbReference>
<dbReference type="OrthoDB" id="9813435at2"/>
<dbReference type="PROSITE" id="PS51892">
    <property type="entry name" value="SUBTILASE"/>
    <property type="match status" value="1"/>
</dbReference>
<gene>
    <name evidence="10" type="ORF">C8E87_5613</name>
</gene>
<evidence type="ECO:0000313" key="11">
    <source>
        <dbReference type="Proteomes" id="UP000294901"/>
    </source>
</evidence>
<dbReference type="PROSITE" id="PS00136">
    <property type="entry name" value="SUBTILASE_ASP"/>
    <property type="match status" value="1"/>
</dbReference>
<feature type="active site" description="Charge relay system" evidence="5 6">
    <location>
        <position position="585"/>
    </location>
</feature>
<evidence type="ECO:0000256" key="5">
    <source>
        <dbReference type="PIRSR" id="PIRSR615500-1"/>
    </source>
</evidence>
<dbReference type="RefSeq" id="WP_133875834.1">
    <property type="nucleotide sequence ID" value="NZ_BOMD01000064.1"/>
</dbReference>
<feature type="domain" description="Peptidase S8/S53" evidence="9">
    <location>
        <begin position="128"/>
        <end position="347"/>
    </location>
</feature>
<dbReference type="PANTHER" id="PTHR43806:SF11">
    <property type="entry name" value="CEREVISIN-RELATED"/>
    <property type="match status" value="1"/>
</dbReference>
<evidence type="ECO:0000256" key="4">
    <source>
        <dbReference type="ARBA" id="ARBA00022825"/>
    </source>
</evidence>
<dbReference type="PANTHER" id="PTHR43806">
    <property type="entry name" value="PEPTIDASE S8"/>
    <property type="match status" value="1"/>
</dbReference>
<evidence type="ECO:0000256" key="1">
    <source>
        <dbReference type="ARBA" id="ARBA00011073"/>
    </source>
</evidence>
<keyword evidence="4 6" id="KW-0720">Serine protease</keyword>
<evidence type="ECO:0000256" key="2">
    <source>
        <dbReference type="ARBA" id="ARBA00022670"/>
    </source>
</evidence>
<evidence type="ECO:0000313" key="10">
    <source>
        <dbReference type="EMBL" id="TDO41860.1"/>
    </source>
</evidence>
<dbReference type="Proteomes" id="UP000294901">
    <property type="component" value="Unassembled WGS sequence"/>
</dbReference>
<protein>
    <submittedName>
        <fullName evidence="10">Subtilase family protein</fullName>
    </submittedName>
</protein>
<feature type="compositionally biased region" description="Basic and acidic residues" evidence="8">
    <location>
        <begin position="634"/>
        <end position="645"/>
    </location>
</feature>
<organism evidence="10 11">
    <name type="scientific">Paractinoplanes brasiliensis</name>
    <dbReference type="NCBI Taxonomy" id="52695"/>
    <lineage>
        <taxon>Bacteria</taxon>
        <taxon>Bacillati</taxon>
        <taxon>Actinomycetota</taxon>
        <taxon>Actinomycetes</taxon>
        <taxon>Micromonosporales</taxon>
        <taxon>Micromonosporaceae</taxon>
        <taxon>Paractinoplanes</taxon>
    </lineage>
</organism>
<feature type="region of interest" description="Disordered" evidence="8">
    <location>
        <begin position="617"/>
        <end position="645"/>
    </location>
</feature>
<keyword evidence="2 6" id="KW-0645">Protease</keyword>
<evidence type="ECO:0000256" key="6">
    <source>
        <dbReference type="PROSITE-ProRule" id="PRU01240"/>
    </source>
</evidence>
<evidence type="ECO:0000256" key="7">
    <source>
        <dbReference type="RuleBase" id="RU003355"/>
    </source>
</evidence>
<accession>A0A4R6JYF4</accession>
<dbReference type="InterPro" id="IPR036852">
    <property type="entry name" value="Peptidase_S8/S53_dom_sf"/>
</dbReference>
<dbReference type="Gene3D" id="2.60.120.1290">
    <property type="match status" value="1"/>
</dbReference>
<dbReference type="InterPro" id="IPR050131">
    <property type="entry name" value="Peptidase_S8_subtilisin-like"/>
</dbReference>
<dbReference type="EMBL" id="SNWR01000001">
    <property type="protein sequence ID" value="TDO41860.1"/>
    <property type="molecule type" value="Genomic_DNA"/>
</dbReference>
<keyword evidence="11" id="KW-1185">Reference proteome</keyword>
<sequence>MHGLEDKFDSALRRIHWAYQRRLSGAPAGRFRSELPVPDDGLLNVTLQYDGDLATIVPLGFTPIAEEGPGRATGTIDLGAVDALVGSDQVISLRFGEPMAPSLDLSVPDVRANAVWTLAGGVFTGTTGKGVLVGVVDTGIDWGHRFFLSSTAPPTTRILRIWDPGLEVVGGEKTPLGAGLAGAPDYGVEYRDTHINDRLRGVVGAPAVRHVDCVGHGTHCASIAAGDGRDAFTFVGVAPEADIIMVKLLDLQHHPDSPVPPFAPLPFDQIFRDAVDYLFKVADDLGRPLVISMSLGSDAGPHDGFTDREDFLTHTFDPALTGKVCVIAAGNAGGKRQHARIVFPAAATVDVPLELFDDRGAKKLEYRACANVPGTRSAGAAVWYQSGGATLTGAIRFPATVPFVAGPALGAVRVTGTHLGRDWQLTNATETQVLRSGAGSVVRNEFEFLIEPHLNRHVLGAYTLRLTSSGPMTVHLWCRSGRREGMKLADAGQPPEVHVEDEALVGDPGGAGNTITVAAYDAETQPTVPITTFSSRGLLAAHGALPVVQPDKPDLAAPGKSVDAAKSRSAAPWGPALTTPKNGTSMATPHVAGAVALMLQKKPALTVADALATLRGQARTAPPVTPQEAGSGRLDVKDSFDNVPP</sequence>
<dbReference type="InterPro" id="IPR022398">
    <property type="entry name" value="Peptidase_S8_His-AS"/>
</dbReference>